<proteinExistence type="predicted"/>
<comment type="caution">
    <text evidence="4">The sequence shown here is derived from an EMBL/GenBank/DDBJ whole genome shotgun (WGS) entry which is preliminary data.</text>
</comment>
<reference evidence="4 5" key="1">
    <citation type="submission" date="2024-07" db="EMBL/GenBank/DDBJ databases">
        <authorList>
            <person name="Vancuren S.J."/>
            <person name="Robinson A."/>
            <person name="Cochrane K."/>
            <person name="Allen-Vercoe E."/>
        </authorList>
    </citation>
    <scope>NUCLEOTIDE SEQUENCE [LARGE SCALE GENOMIC DNA]</scope>
    <source>
        <strain evidence="4 5">2-A-13</strain>
    </source>
</reference>
<organism evidence="4 5">
    <name type="scientific">Fusobacterium vincentii</name>
    <name type="common">Fusobacterium nucleatum subsp. vincentii</name>
    <dbReference type="NCBI Taxonomy" id="155615"/>
    <lineage>
        <taxon>Bacteria</taxon>
        <taxon>Fusobacteriati</taxon>
        <taxon>Fusobacteriota</taxon>
        <taxon>Fusobacteriia</taxon>
        <taxon>Fusobacteriales</taxon>
        <taxon>Fusobacteriaceae</taxon>
        <taxon>Fusobacterium</taxon>
    </lineage>
</organism>
<dbReference type="Pfam" id="PF13359">
    <property type="entry name" value="DDE_Tnp_4"/>
    <property type="match status" value="1"/>
</dbReference>
<evidence type="ECO:0000259" key="3">
    <source>
        <dbReference type="Pfam" id="PF13359"/>
    </source>
</evidence>
<dbReference type="InterPro" id="IPR027806">
    <property type="entry name" value="HARBI1_dom"/>
</dbReference>
<dbReference type="Proteomes" id="UP001560349">
    <property type="component" value="Unassembled WGS sequence"/>
</dbReference>
<gene>
    <name evidence="4" type="ORF">AB6N33_10145</name>
</gene>
<accession>A0ABV3YEF3</accession>
<feature type="domain" description="DDE Tnp4" evidence="3">
    <location>
        <begin position="10"/>
        <end position="118"/>
    </location>
</feature>
<protein>
    <submittedName>
        <fullName evidence="4">Transposase family protein</fullName>
    </submittedName>
</protein>
<evidence type="ECO:0000256" key="2">
    <source>
        <dbReference type="ARBA" id="ARBA00022723"/>
    </source>
</evidence>
<comment type="cofactor">
    <cofactor evidence="1">
        <name>a divalent metal cation</name>
        <dbReference type="ChEBI" id="CHEBI:60240"/>
    </cofactor>
</comment>
<name>A0ABV3YEF3_FUSVC</name>
<evidence type="ECO:0000313" key="4">
    <source>
        <dbReference type="EMBL" id="MEX6455781.1"/>
    </source>
</evidence>
<dbReference type="RefSeq" id="WP_369262178.1">
    <property type="nucleotide sequence ID" value="NZ_JBFTFB010000010.1"/>
</dbReference>
<dbReference type="EMBL" id="JBFTFB010000010">
    <property type="protein sequence ID" value="MEX6455781.1"/>
    <property type="molecule type" value="Genomic_DNA"/>
</dbReference>
<evidence type="ECO:0000313" key="5">
    <source>
        <dbReference type="Proteomes" id="UP001560349"/>
    </source>
</evidence>
<sequence>MDDLKNNKGKKDIPLKAQIITDEKNLKILNVSFSSGKTYNFKLFKYSKIHFLENALIIADSGYLGINSLMLKKSFKKYKLIKEDKEYNLSISKCRIYIKYINRNIKKFRIISTHYRNKRNKIFL</sequence>
<evidence type="ECO:0000256" key="1">
    <source>
        <dbReference type="ARBA" id="ARBA00001968"/>
    </source>
</evidence>
<keyword evidence="5" id="KW-1185">Reference proteome</keyword>
<keyword evidence="2" id="KW-0479">Metal-binding</keyword>